<evidence type="ECO:0000313" key="1">
    <source>
        <dbReference type="EMBL" id="KAK5953365.1"/>
    </source>
</evidence>
<dbReference type="Proteomes" id="UP001316803">
    <property type="component" value="Unassembled WGS sequence"/>
</dbReference>
<proteinExistence type="predicted"/>
<evidence type="ECO:0000313" key="2">
    <source>
        <dbReference type="Proteomes" id="UP001316803"/>
    </source>
</evidence>
<organism evidence="1 2">
    <name type="scientific">Knufia fluminis</name>
    <dbReference type="NCBI Taxonomy" id="191047"/>
    <lineage>
        <taxon>Eukaryota</taxon>
        <taxon>Fungi</taxon>
        <taxon>Dikarya</taxon>
        <taxon>Ascomycota</taxon>
        <taxon>Pezizomycotina</taxon>
        <taxon>Eurotiomycetes</taxon>
        <taxon>Chaetothyriomycetidae</taxon>
        <taxon>Chaetothyriales</taxon>
        <taxon>Trichomeriaceae</taxon>
        <taxon>Knufia</taxon>
    </lineage>
</organism>
<comment type="caution">
    <text evidence="1">The sequence shown here is derived from an EMBL/GenBank/DDBJ whole genome shotgun (WGS) entry which is preliminary data.</text>
</comment>
<gene>
    <name evidence="1" type="ORF">OHC33_005309</name>
</gene>
<protein>
    <submittedName>
        <fullName evidence="1">Uncharacterized protein</fullName>
    </submittedName>
</protein>
<sequence length="231" mass="27110">MPSLALDLVSHEVHIEARKERTRQTSRRMYVQEPHILTDHLDMLLHDTRYAWIRSHISKLEFTRVRVSPRKLPDWRPLVSQWPRLRTVNIQVVRLSGKFPLNIANEYCSGIARFSKGMVTSIIRELMEKSYVSELVIRVLQPDDLRYALEQNCSTYEASVRYTGIYQDESSTELFHVVYGQIYSRKEVQKEMKLVTRHEVVKAWFEEMEKDGAVEEFKTKGGKTEHIADGV</sequence>
<reference evidence="1 2" key="1">
    <citation type="submission" date="2022-12" db="EMBL/GenBank/DDBJ databases">
        <title>Genomic features and morphological characterization of a novel Knufia sp. strain isolated from spacecraft assembly facility.</title>
        <authorList>
            <person name="Teixeira M."/>
            <person name="Chander A.M."/>
            <person name="Stajich J.E."/>
            <person name="Venkateswaran K."/>
        </authorList>
    </citation>
    <scope>NUCLEOTIDE SEQUENCE [LARGE SCALE GENOMIC DNA]</scope>
    <source>
        <strain evidence="1 2">FJI-L2-BK-P2</strain>
    </source>
</reference>
<dbReference type="EMBL" id="JAKLMC020000011">
    <property type="protein sequence ID" value="KAK5953365.1"/>
    <property type="molecule type" value="Genomic_DNA"/>
</dbReference>
<name>A0AAN8EG64_9EURO</name>
<accession>A0AAN8EG64</accession>
<keyword evidence="2" id="KW-1185">Reference proteome</keyword>
<dbReference type="AlphaFoldDB" id="A0AAN8EG64"/>